<dbReference type="AlphaFoldDB" id="A0A016ST93"/>
<dbReference type="EMBL" id="JARK01001516">
    <property type="protein sequence ID" value="EYB93567.1"/>
    <property type="molecule type" value="Genomic_DNA"/>
</dbReference>
<name>A0A016ST93_9BILA</name>
<sequence>MLTVKPHKFVHNMASLLRRMYGQNSLLFQCDVSPCCSELYAEFAKSPILGDLASTRVQLLGSPFHTFRLELFLIRLPSSSKLEE</sequence>
<comment type="caution">
    <text evidence="1">The sequence shown here is derived from an EMBL/GenBank/DDBJ whole genome shotgun (WGS) entry which is preliminary data.</text>
</comment>
<proteinExistence type="predicted"/>
<reference evidence="2" key="1">
    <citation type="journal article" date="2015" name="Nat. Genet.">
        <title>The genome and transcriptome of the zoonotic hookworm Ancylostoma ceylanicum identify infection-specific gene families.</title>
        <authorList>
            <person name="Schwarz E.M."/>
            <person name="Hu Y."/>
            <person name="Antoshechkin I."/>
            <person name="Miller M.M."/>
            <person name="Sternberg P.W."/>
            <person name="Aroian R.V."/>
        </authorList>
    </citation>
    <scope>NUCLEOTIDE SEQUENCE</scope>
    <source>
        <strain evidence="2">HY135</strain>
    </source>
</reference>
<accession>A0A016ST93</accession>
<protein>
    <submittedName>
        <fullName evidence="1">Uncharacterized protein</fullName>
    </submittedName>
</protein>
<gene>
    <name evidence="1" type="primary">Acey_s0180.g762</name>
    <name evidence="1" type="ORF">Y032_0180g762</name>
</gene>
<dbReference type="Proteomes" id="UP000024635">
    <property type="component" value="Unassembled WGS sequence"/>
</dbReference>
<evidence type="ECO:0000313" key="1">
    <source>
        <dbReference type="EMBL" id="EYB93567.1"/>
    </source>
</evidence>
<evidence type="ECO:0000313" key="2">
    <source>
        <dbReference type="Proteomes" id="UP000024635"/>
    </source>
</evidence>
<organism evidence="1 2">
    <name type="scientific">Ancylostoma ceylanicum</name>
    <dbReference type="NCBI Taxonomy" id="53326"/>
    <lineage>
        <taxon>Eukaryota</taxon>
        <taxon>Metazoa</taxon>
        <taxon>Ecdysozoa</taxon>
        <taxon>Nematoda</taxon>
        <taxon>Chromadorea</taxon>
        <taxon>Rhabditida</taxon>
        <taxon>Rhabditina</taxon>
        <taxon>Rhabditomorpha</taxon>
        <taxon>Strongyloidea</taxon>
        <taxon>Ancylostomatidae</taxon>
        <taxon>Ancylostomatinae</taxon>
        <taxon>Ancylostoma</taxon>
    </lineage>
</organism>
<keyword evidence="2" id="KW-1185">Reference proteome</keyword>